<feature type="transmembrane region" description="Helical" evidence="2">
    <location>
        <begin position="12"/>
        <end position="31"/>
    </location>
</feature>
<dbReference type="EMBL" id="LJGW01000399">
    <property type="protein sequence ID" value="OEV08811.1"/>
    <property type="molecule type" value="Genomic_DNA"/>
</dbReference>
<feature type="transmembrane region" description="Helical" evidence="2">
    <location>
        <begin position="37"/>
        <end position="55"/>
    </location>
</feature>
<comment type="caution">
    <text evidence="3">The sequence shown here is derived from an EMBL/GenBank/DDBJ whole genome shotgun (WGS) entry which is preliminary data.</text>
</comment>
<feature type="region of interest" description="Disordered" evidence="1">
    <location>
        <begin position="142"/>
        <end position="162"/>
    </location>
</feature>
<feature type="transmembrane region" description="Helical" evidence="2">
    <location>
        <begin position="403"/>
        <end position="420"/>
    </location>
</feature>
<reference evidence="3 4" key="1">
    <citation type="journal article" date="2016" name="Front. Microbiol.">
        <title>Comparative Genomics Analysis of Streptomyces Species Reveals Their Adaptation to the Marine Environment and Their Diversity at the Genomic Level.</title>
        <authorList>
            <person name="Tian X."/>
            <person name="Zhang Z."/>
            <person name="Yang T."/>
            <person name="Chen M."/>
            <person name="Li J."/>
            <person name="Chen F."/>
            <person name="Yang J."/>
            <person name="Li W."/>
            <person name="Zhang B."/>
            <person name="Zhang Z."/>
            <person name="Wu J."/>
            <person name="Zhang C."/>
            <person name="Long L."/>
            <person name="Xiao J."/>
        </authorList>
    </citation>
    <scope>NUCLEOTIDE SEQUENCE [LARGE SCALE GENOMIC DNA]</scope>
    <source>
        <strain evidence="3 4">SCSIO 10429</strain>
    </source>
</reference>
<keyword evidence="4" id="KW-1185">Reference proteome</keyword>
<keyword evidence="2" id="KW-0472">Membrane</keyword>
<protein>
    <recommendedName>
        <fullName evidence="5">DUF3592 domain-containing protein</fullName>
    </recommendedName>
</protein>
<feature type="transmembrane region" description="Helical" evidence="2">
    <location>
        <begin position="208"/>
        <end position="229"/>
    </location>
</feature>
<feature type="transmembrane region" description="Helical" evidence="2">
    <location>
        <begin position="79"/>
        <end position="100"/>
    </location>
</feature>
<dbReference type="PROSITE" id="PS51257">
    <property type="entry name" value="PROKAR_LIPOPROTEIN"/>
    <property type="match status" value="1"/>
</dbReference>
<keyword evidence="2" id="KW-0812">Transmembrane</keyword>
<organism evidence="3 4">
    <name type="scientific">Streptomyces nanshensis</name>
    <dbReference type="NCBI Taxonomy" id="518642"/>
    <lineage>
        <taxon>Bacteria</taxon>
        <taxon>Bacillati</taxon>
        <taxon>Actinomycetota</taxon>
        <taxon>Actinomycetes</taxon>
        <taxon>Kitasatosporales</taxon>
        <taxon>Streptomycetaceae</taxon>
        <taxon>Streptomyces</taxon>
    </lineage>
</organism>
<proteinExistence type="predicted"/>
<name>A0A1E7KY49_9ACTN</name>
<gene>
    <name evidence="3" type="ORF">AN218_24925</name>
</gene>
<dbReference type="PATRIC" id="fig|518642.10.peg.5620"/>
<evidence type="ECO:0000313" key="3">
    <source>
        <dbReference type="EMBL" id="OEV08811.1"/>
    </source>
</evidence>
<evidence type="ECO:0000256" key="2">
    <source>
        <dbReference type="SAM" id="Phobius"/>
    </source>
</evidence>
<dbReference type="Proteomes" id="UP000176005">
    <property type="component" value="Unassembled WGS sequence"/>
</dbReference>
<evidence type="ECO:0000313" key="4">
    <source>
        <dbReference type="Proteomes" id="UP000176005"/>
    </source>
</evidence>
<sequence>MIQRDWRLRAATVVGWLGVLAFAACLLVRMVAPYPRWDLLACLLVVAAASGYWVVRVRGAAASGGGGDRVRYWWPRRRVTGACIAVLVLSVTSLLAVTSAESATEELLRIRAGDPTIAPVEIVEVHDVRRYEDQSKVRFRSHVSVTPAEGDTERDEQSRMQGEVELRQPAKAGDLVWGLYSPDAPQRGAILGPERDLKALIQGGPSTLGYVALAIIGLSVLGYAAVGLFTRNSQPLAASFQDARDRVRRARVRVATVTAGRHLRRNSKVKGGWDRSSPCPALRLTSGEETQDFFVDRCLEPQVLAAELVGRTGRLYWQTPAPDQAAASDETAAPDDPARVSSAVLVLDDRPDDLRYVYGEVSGGLHGPGLTSEAAPESPYEAARPVYAVGPYAIWHPGSFRPVTAGLTAALLAAALLATGAGAETGYGGSRLLWVVGPLIFGAPILGLMLTARRVTVRLRELQLSTGGLEAQDPQAKREAAS</sequence>
<feature type="transmembrane region" description="Helical" evidence="2">
    <location>
        <begin position="432"/>
        <end position="452"/>
    </location>
</feature>
<dbReference type="AlphaFoldDB" id="A0A1E7KY49"/>
<accession>A0A1E7KY49</accession>
<keyword evidence="2" id="KW-1133">Transmembrane helix</keyword>
<evidence type="ECO:0008006" key="5">
    <source>
        <dbReference type="Google" id="ProtNLM"/>
    </source>
</evidence>
<evidence type="ECO:0000256" key="1">
    <source>
        <dbReference type="SAM" id="MobiDB-lite"/>
    </source>
</evidence>